<sequence>MDIVVKSNTLTKDTSNCTNSINTQVSKHNVVKPTLHPCL</sequence>
<reference evidence="1" key="1">
    <citation type="submission" date="2014-09" db="EMBL/GenBank/DDBJ databases">
        <authorList>
            <person name="Magalhaes I.L.F."/>
            <person name="Oliveira U."/>
            <person name="Santos F.R."/>
            <person name="Vidigal T.H.D.A."/>
            <person name="Brescovit A.D."/>
            <person name="Santos A.J."/>
        </authorList>
    </citation>
    <scope>NUCLEOTIDE SEQUENCE</scope>
    <source>
        <tissue evidence="1">Shoot tissue taken approximately 20 cm above the soil surface</tissue>
    </source>
</reference>
<name>A0A0A9HNY1_ARUDO</name>
<evidence type="ECO:0000313" key="1">
    <source>
        <dbReference type="EMBL" id="JAE38447.1"/>
    </source>
</evidence>
<proteinExistence type="predicted"/>
<accession>A0A0A9HNY1</accession>
<reference evidence="1" key="2">
    <citation type="journal article" date="2015" name="Data Brief">
        <title>Shoot transcriptome of the giant reed, Arundo donax.</title>
        <authorList>
            <person name="Barrero R.A."/>
            <person name="Guerrero F.D."/>
            <person name="Moolhuijzen P."/>
            <person name="Goolsby J.A."/>
            <person name="Tidwell J."/>
            <person name="Bellgard S.E."/>
            <person name="Bellgard M.I."/>
        </authorList>
    </citation>
    <scope>NUCLEOTIDE SEQUENCE</scope>
    <source>
        <tissue evidence="1">Shoot tissue taken approximately 20 cm above the soil surface</tissue>
    </source>
</reference>
<dbReference type="AlphaFoldDB" id="A0A0A9HNY1"/>
<dbReference type="EMBL" id="GBRH01159449">
    <property type="protein sequence ID" value="JAE38447.1"/>
    <property type="molecule type" value="Transcribed_RNA"/>
</dbReference>
<protein>
    <submittedName>
        <fullName evidence="1">Uncharacterized protein</fullName>
    </submittedName>
</protein>
<organism evidence="1">
    <name type="scientific">Arundo donax</name>
    <name type="common">Giant reed</name>
    <name type="synonym">Donax arundinaceus</name>
    <dbReference type="NCBI Taxonomy" id="35708"/>
    <lineage>
        <taxon>Eukaryota</taxon>
        <taxon>Viridiplantae</taxon>
        <taxon>Streptophyta</taxon>
        <taxon>Embryophyta</taxon>
        <taxon>Tracheophyta</taxon>
        <taxon>Spermatophyta</taxon>
        <taxon>Magnoliopsida</taxon>
        <taxon>Liliopsida</taxon>
        <taxon>Poales</taxon>
        <taxon>Poaceae</taxon>
        <taxon>PACMAD clade</taxon>
        <taxon>Arundinoideae</taxon>
        <taxon>Arundineae</taxon>
        <taxon>Arundo</taxon>
    </lineage>
</organism>